<evidence type="ECO:0000313" key="4">
    <source>
        <dbReference type="Proteomes" id="UP000256964"/>
    </source>
</evidence>
<dbReference type="Proteomes" id="UP000256964">
    <property type="component" value="Unassembled WGS sequence"/>
</dbReference>
<reference evidence="3 4" key="1">
    <citation type="journal article" date="2018" name="Biotechnol. Biofuels">
        <title>Integrative visual omics of the white-rot fungus Polyporus brumalis exposes the biotechnological potential of its oxidative enzymes for delignifying raw plant biomass.</title>
        <authorList>
            <person name="Miyauchi S."/>
            <person name="Rancon A."/>
            <person name="Drula E."/>
            <person name="Hage H."/>
            <person name="Chaduli D."/>
            <person name="Favel A."/>
            <person name="Grisel S."/>
            <person name="Henrissat B."/>
            <person name="Herpoel-Gimbert I."/>
            <person name="Ruiz-Duenas F.J."/>
            <person name="Chevret D."/>
            <person name="Hainaut M."/>
            <person name="Lin J."/>
            <person name="Wang M."/>
            <person name="Pangilinan J."/>
            <person name="Lipzen A."/>
            <person name="Lesage-Meessen L."/>
            <person name="Navarro D."/>
            <person name="Riley R."/>
            <person name="Grigoriev I.V."/>
            <person name="Zhou S."/>
            <person name="Raouche S."/>
            <person name="Rosso M.N."/>
        </authorList>
    </citation>
    <scope>NUCLEOTIDE SEQUENCE [LARGE SCALE GENOMIC DNA]</scope>
    <source>
        <strain evidence="3 4">BRFM 1820</strain>
    </source>
</reference>
<gene>
    <name evidence="3" type="ORF">OH76DRAFT_141432</name>
</gene>
<dbReference type="EMBL" id="KZ857491">
    <property type="protein sequence ID" value="RDX42189.1"/>
    <property type="molecule type" value="Genomic_DNA"/>
</dbReference>
<protein>
    <submittedName>
        <fullName evidence="3">Acetyl-CoA synthetase-like protein</fullName>
    </submittedName>
</protein>
<dbReference type="InterPro" id="IPR042099">
    <property type="entry name" value="ANL_N_sf"/>
</dbReference>
<dbReference type="STRING" id="139420.A0A371CPH2"/>
<evidence type="ECO:0000256" key="1">
    <source>
        <dbReference type="ARBA" id="ARBA00006432"/>
    </source>
</evidence>
<evidence type="ECO:0000259" key="2">
    <source>
        <dbReference type="Pfam" id="PF00501"/>
    </source>
</evidence>
<dbReference type="Pfam" id="PF00501">
    <property type="entry name" value="AMP-binding"/>
    <property type="match status" value="1"/>
</dbReference>
<dbReference type="InterPro" id="IPR000873">
    <property type="entry name" value="AMP-dep_synth/lig_dom"/>
</dbReference>
<feature type="domain" description="AMP-dependent synthetase/ligase" evidence="2">
    <location>
        <begin position="20"/>
        <end position="346"/>
    </location>
</feature>
<dbReference type="SUPFAM" id="SSF56801">
    <property type="entry name" value="Acetyl-CoA synthetase-like"/>
    <property type="match status" value="1"/>
</dbReference>
<dbReference type="AlphaFoldDB" id="A0A371CPH2"/>
<sequence>MSSERSAEHHYVSLLIASFRKYPEAPAFLPYIGRDDAWERVTYREIEQRLVATQTYWRDTLAPLNLQPRDVVGFWLTGRKLSDLLNTIAVCALGYVPQYFSGYFGNSSVVLDLLAKSGGKVFIVDPNFEAQVTNVRSDGSSVPRFRTLEYGDMTRLVSQSTAPEKLILDLASVAPVARDDVAALFHSSGTTGGTPKIIPSTFKMITSMVGGKWPNILVRPADGRQPVMNTLGNVAHIGSIHLFLGSIHVGACMVQTSSMDIPDKEFLNIVRMHRLSTVVLYATFLGRLINSAQQDPEMKDALKSIDQIIHTGVALHKEEEEWAYANGIKIVTSYGTTETAPLLKSTTESPILYPIPGANPVFLPYQDQDKSADGVQLYEVVVPSTADDCPPPEMCGEDGYYHTNDLFEKVGDGWVYRGRGGDWIKILGGFCDTKNVEDTVRKLCSNLVHDVVMVGTGRMYPVLIVESAASGLSEEDRKRISQEIVDRTAEFNRRLFIHERVEDPKRVFVVEKGTLPRTKEKGNIRYVFLGFVRRAVVNVHPRRAATEELFEKELDLVSERA</sequence>
<dbReference type="PANTHER" id="PTHR43201">
    <property type="entry name" value="ACYL-COA SYNTHETASE"/>
    <property type="match status" value="1"/>
</dbReference>
<name>A0A371CPH2_9APHY</name>
<evidence type="ECO:0000313" key="3">
    <source>
        <dbReference type="EMBL" id="RDX42189.1"/>
    </source>
</evidence>
<dbReference type="Pfam" id="PF23562">
    <property type="entry name" value="AMP-binding_C_3"/>
    <property type="match status" value="1"/>
</dbReference>
<dbReference type="Gene3D" id="3.40.50.12780">
    <property type="entry name" value="N-terminal domain of ligase-like"/>
    <property type="match status" value="1"/>
</dbReference>
<dbReference type="GO" id="GO:0006631">
    <property type="term" value="P:fatty acid metabolic process"/>
    <property type="evidence" value="ECO:0007669"/>
    <property type="project" value="TreeGrafter"/>
</dbReference>
<keyword evidence="4" id="KW-1185">Reference proteome</keyword>
<organism evidence="3 4">
    <name type="scientific">Lentinus brumalis</name>
    <dbReference type="NCBI Taxonomy" id="2498619"/>
    <lineage>
        <taxon>Eukaryota</taxon>
        <taxon>Fungi</taxon>
        <taxon>Dikarya</taxon>
        <taxon>Basidiomycota</taxon>
        <taxon>Agaricomycotina</taxon>
        <taxon>Agaricomycetes</taxon>
        <taxon>Polyporales</taxon>
        <taxon>Polyporaceae</taxon>
        <taxon>Lentinus</taxon>
    </lineage>
</organism>
<dbReference type="GO" id="GO:0031956">
    <property type="term" value="F:medium-chain fatty acid-CoA ligase activity"/>
    <property type="evidence" value="ECO:0007669"/>
    <property type="project" value="TreeGrafter"/>
</dbReference>
<dbReference type="OrthoDB" id="429813at2759"/>
<proteinExistence type="inferred from homology"/>
<accession>A0A371CPH2</accession>
<comment type="similarity">
    <text evidence="1">Belongs to the ATP-dependent AMP-binding enzyme family.</text>
</comment>
<dbReference type="PANTHER" id="PTHR43201:SF8">
    <property type="entry name" value="ACYL-COA SYNTHETASE FAMILY MEMBER 3"/>
    <property type="match status" value="1"/>
</dbReference>